<evidence type="ECO:0000256" key="8">
    <source>
        <dbReference type="ARBA" id="ARBA00022989"/>
    </source>
</evidence>
<comment type="similarity">
    <text evidence="3 11">Belongs to the membrane-bound acyltransferase family.</text>
</comment>
<dbReference type="InterPro" id="IPR028362">
    <property type="entry name" value="AlgI"/>
</dbReference>
<dbReference type="Pfam" id="PF03062">
    <property type="entry name" value="MBOAT"/>
    <property type="match status" value="1"/>
</dbReference>
<keyword evidence="8 12" id="KW-1133">Transmembrane helix</keyword>
<feature type="transmembrane region" description="Helical" evidence="12">
    <location>
        <begin position="360"/>
        <end position="380"/>
    </location>
</feature>
<protein>
    <recommendedName>
        <fullName evidence="11">Probable alginate O-acetylase</fullName>
        <ecNumber evidence="11">2.3.1.-</ecNumber>
    </recommendedName>
</protein>
<accession>A0ABT1UF79</accession>
<reference evidence="13 14" key="1">
    <citation type="submission" date="2022-07" db="EMBL/GenBank/DDBJ databases">
        <title>Methylomonas rivi sp. nov., Methylomonas rosea sp. nov., Methylomonas aureus sp. nov. and Methylomonas subterranea sp. nov., four novel methanotrophs isolated from a freshwater creek and the deep terrestrial subsurface.</title>
        <authorList>
            <person name="Abin C."/>
            <person name="Sankaranarayanan K."/>
            <person name="Garner C."/>
            <person name="Sindelar R."/>
            <person name="Kotary K."/>
            <person name="Garner R."/>
            <person name="Barclay S."/>
            <person name="Lawson P."/>
            <person name="Krumholz L."/>
        </authorList>
    </citation>
    <scope>NUCLEOTIDE SEQUENCE [LARGE SCALE GENOMIC DNA]</scope>
    <source>
        <strain evidence="13 14">SURF-1</strain>
    </source>
</reference>
<dbReference type="EC" id="2.3.1.-" evidence="11"/>
<comment type="subcellular location">
    <subcellularLocation>
        <location evidence="11">Cell inner membrane</location>
    </subcellularLocation>
    <subcellularLocation>
        <location evidence="1">Cell membrane</location>
        <topology evidence="1">Multi-pass membrane protein</topology>
    </subcellularLocation>
</comment>
<keyword evidence="5 11" id="KW-0808">Transferase</keyword>
<dbReference type="PANTHER" id="PTHR13285">
    <property type="entry name" value="ACYLTRANSFERASE"/>
    <property type="match status" value="1"/>
</dbReference>
<keyword evidence="9 11" id="KW-0472">Membrane</keyword>
<keyword evidence="14" id="KW-1185">Reference proteome</keyword>
<feature type="transmembrane region" description="Helical" evidence="12">
    <location>
        <begin position="246"/>
        <end position="264"/>
    </location>
</feature>
<evidence type="ECO:0000313" key="13">
    <source>
        <dbReference type="EMBL" id="MCQ8180792.1"/>
    </source>
</evidence>
<comment type="pathway">
    <text evidence="2 11">Glycan biosynthesis; alginate biosynthesis.</text>
</comment>
<feature type="transmembrane region" description="Helical" evidence="12">
    <location>
        <begin position="106"/>
        <end position="131"/>
    </location>
</feature>
<dbReference type="Proteomes" id="UP001524569">
    <property type="component" value="Unassembled WGS sequence"/>
</dbReference>
<evidence type="ECO:0000256" key="3">
    <source>
        <dbReference type="ARBA" id="ARBA00010323"/>
    </source>
</evidence>
<feature type="transmembrane region" description="Helical" evidence="12">
    <location>
        <begin position="34"/>
        <end position="55"/>
    </location>
</feature>
<evidence type="ECO:0000256" key="7">
    <source>
        <dbReference type="ARBA" id="ARBA00022841"/>
    </source>
</evidence>
<evidence type="ECO:0000256" key="4">
    <source>
        <dbReference type="ARBA" id="ARBA00022475"/>
    </source>
</evidence>
<dbReference type="PIRSF" id="PIRSF500217">
    <property type="entry name" value="AlgI"/>
    <property type="match status" value="1"/>
</dbReference>
<evidence type="ECO:0000256" key="12">
    <source>
        <dbReference type="SAM" id="Phobius"/>
    </source>
</evidence>
<sequence length="471" mass="52405">MQFDSFLFLIFWLVVLALYYSIRDWRGRKLMLLIASYLFYAAWNPPFVVLLWISTNVDFCLGKMIGAAKNQPRRKALLAVSLLVNLGFLGFFKYADFLNQSAAEILAWFGIGYQPQPLGIVLPIGISFYTFQSLSYTLDVYQRKIAAETSLLDFSLFVTFFPQLVAGPIVRAPQFLPQCKTPRQTDADQFVWGLTLFLFGVFAKAILADVGLAPVVDQVYANPAAFGAADAWLAVLAFSGQIFFDFAGYSLCAIGAAMTLGFSLPDNFHCPYGALGFSDFWRRWHISLSSWLRDYLYFSLGGNRVRPLRTVVNLLLVMILGGLWHGAAWTFALWGIVHGTFLAAEHGLKHASGFRPESSVAKLGLMLATFLLVSLTWVPFRAQGFEDLVAMAAALVRSDGAAAVLAQSSRIVVAGIVSVMLLWHILAREIRLEQIFERFTPMVRGSLIAGLTISVVLFSNGDSRAFIYFQF</sequence>
<keyword evidence="7 11" id="KW-0016">Alginate biosynthesis</keyword>
<proteinExistence type="inferred from homology"/>
<evidence type="ECO:0000256" key="5">
    <source>
        <dbReference type="ARBA" id="ARBA00022679"/>
    </source>
</evidence>
<dbReference type="PANTHER" id="PTHR13285:SF23">
    <property type="entry name" value="TEICHOIC ACID D-ALANYLTRANSFERASE"/>
    <property type="match status" value="1"/>
</dbReference>
<comment type="caution">
    <text evidence="13">The sequence shown here is derived from an EMBL/GenBank/DDBJ whole genome shotgun (WGS) entry which is preliminary data.</text>
</comment>
<dbReference type="InterPro" id="IPR024194">
    <property type="entry name" value="Ac/AlaTfrase_AlgI/DltB"/>
</dbReference>
<feature type="transmembrane region" description="Helical" evidence="12">
    <location>
        <begin position="6"/>
        <end position="22"/>
    </location>
</feature>
<keyword evidence="6 11" id="KW-0812">Transmembrane</keyword>
<feature type="transmembrane region" description="Helical" evidence="12">
    <location>
        <begin position="307"/>
        <end position="325"/>
    </location>
</feature>
<keyword evidence="10 11" id="KW-0012">Acyltransferase</keyword>
<evidence type="ECO:0000256" key="10">
    <source>
        <dbReference type="ARBA" id="ARBA00023315"/>
    </source>
</evidence>
<dbReference type="PIRSF" id="PIRSF016636">
    <property type="entry name" value="AlgI_DltB"/>
    <property type="match status" value="1"/>
</dbReference>
<dbReference type="InterPro" id="IPR051085">
    <property type="entry name" value="MB_O-acyltransferase"/>
</dbReference>
<keyword evidence="4 11" id="KW-1003">Cell membrane</keyword>
<dbReference type="InterPro" id="IPR004299">
    <property type="entry name" value="MBOAT_fam"/>
</dbReference>
<dbReference type="RefSeq" id="WP_256610144.1">
    <property type="nucleotide sequence ID" value="NZ_JANIBM010000005.1"/>
</dbReference>
<evidence type="ECO:0000256" key="2">
    <source>
        <dbReference type="ARBA" id="ARBA00005182"/>
    </source>
</evidence>
<gene>
    <name evidence="13" type="ORF">NP603_06710</name>
</gene>
<feature type="transmembrane region" description="Helical" evidence="12">
    <location>
        <begin position="190"/>
        <end position="208"/>
    </location>
</feature>
<dbReference type="EMBL" id="JANIBM010000005">
    <property type="protein sequence ID" value="MCQ8180792.1"/>
    <property type="molecule type" value="Genomic_DNA"/>
</dbReference>
<name>A0ABT1UF79_9GAMM</name>
<feature type="transmembrane region" description="Helical" evidence="12">
    <location>
        <begin position="447"/>
        <end position="469"/>
    </location>
</feature>
<evidence type="ECO:0000256" key="9">
    <source>
        <dbReference type="ARBA" id="ARBA00023136"/>
    </source>
</evidence>
<organism evidence="13 14">
    <name type="scientific">Methylomonas aurea</name>
    <dbReference type="NCBI Taxonomy" id="2952224"/>
    <lineage>
        <taxon>Bacteria</taxon>
        <taxon>Pseudomonadati</taxon>
        <taxon>Pseudomonadota</taxon>
        <taxon>Gammaproteobacteria</taxon>
        <taxon>Methylococcales</taxon>
        <taxon>Methylococcaceae</taxon>
        <taxon>Methylomonas</taxon>
    </lineage>
</organism>
<evidence type="ECO:0000313" key="14">
    <source>
        <dbReference type="Proteomes" id="UP001524569"/>
    </source>
</evidence>
<feature type="transmembrane region" description="Helical" evidence="12">
    <location>
        <begin position="75"/>
        <end position="94"/>
    </location>
</feature>
<evidence type="ECO:0000256" key="1">
    <source>
        <dbReference type="ARBA" id="ARBA00004651"/>
    </source>
</evidence>
<evidence type="ECO:0000256" key="6">
    <source>
        <dbReference type="ARBA" id="ARBA00022692"/>
    </source>
</evidence>
<feature type="transmembrane region" description="Helical" evidence="12">
    <location>
        <begin position="400"/>
        <end position="426"/>
    </location>
</feature>
<evidence type="ECO:0000256" key="11">
    <source>
        <dbReference type="PIRNR" id="PIRNR016636"/>
    </source>
</evidence>
<keyword evidence="11" id="KW-0997">Cell inner membrane</keyword>